<dbReference type="VEuPathDB" id="VectorBase:AFUN004507"/>
<dbReference type="EnsemblMetazoa" id="AFUN004507-RA">
    <property type="protein sequence ID" value="AFUN004507-PA"/>
    <property type="gene ID" value="AFUN004507"/>
</dbReference>
<protein>
    <submittedName>
        <fullName evidence="1">Uncharacterized protein</fullName>
    </submittedName>
</protein>
<name>A0A182RE85_ANOFN</name>
<proteinExistence type="predicted"/>
<reference evidence="1" key="1">
    <citation type="submission" date="2020-05" db="UniProtKB">
        <authorList>
            <consortium name="EnsemblMetazoa"/>
        </authorList>
    </citation>
    <scope>IDENTIFICATION</scope>
    <source>
        <strain evidence="1">FUMOZ</strain>
    </source>
</reference>
<sequence length="480" mass="54768">MPQRRGWRQPKQDHSVYVQQLFRDFLTRNNEIPTAAAPTDARTNFCRPEPVVTEQRKQPGIFDRAVYARFERNTNSGSFIRQEPSNRSKTGLMRWIDQQRNNRPQRNVGQKVSRMDDYLNLPGNFFSCTEHMKLPFEVADKTIGNVTNVTNNFVPPATSTPFDRMAAFGVSGVLSDPEELQSNSPIFQPTSDTKSSAWEMFLKNCEEYFSGVTKEHECANELVQQRKEMETCLKTGEINIPGHQIGDRPDTRIETIPVMASKRSHIFDEPTSSNNSDISLMINHNQSRNSRECDHMSLETAMELPNPFPAILDDVNQEPILAKHKKRNNVTFLIEPNSQSKFKPCSRPTQVLSGQADDILLTASPPSPTMSSSRRRCLYEESTFLLDRMPSDDTLMEKLDALLEEEEFNIHAENMDHEFDLCTPANQPTMNITFPSQLRVMNNPADDSIIANTDFANTPLYLSQDLMMASIIQDFREALF</sequence>
<accession>A0A182RE85</accession>
<dbReference type="VEuPathDB" id="VectorBase:AFUN2_003259"/>
<organism evidence="1">
    <name type="scientific">Anopheles funestus</name>
    <name type="common">African malaria mosquito</name>
    <dbReference type="NCBI Taxonomy" id="62324"/>
    <lineage>
        <taxon>Eukaryota</taxon>
        <taxon>Metazoa</taxon>
        <taxon>Ecdysozoa</taxon>
        <taxon>Arthropoda</taxon>
        <taxon>Hexapoda</taxon>
        <taxon>Insecta</taxon>
        <taxon>Pterygota</taxon>
        <taxon>Neoptera</taxon>
        <taxon>Endopterygota</taxon>
        <taxon>Diptera</taxon>
        <taxon>Nematocera</taxon>
        <taxon>Culicoidea</taxon>
        <taxon>Culicidae</taxon>
        <taxon>Anophelinae</taxon>
        <taxon>Anopheles</taxon>
    </lineage>
</organism>
<dbReference type="AlphaFoldDB" id="A0A182RE85"/>
<evidence type="ECO:0000313" key="1">
    <source>
        <dbReference type="EnsemblMetazoa" id="AFUN004507-PA"/>
    </source>
</evidence>